<keyword evidence="4" id="KW-0336">GPI-anchor</keyword>
<evidence type="ECO:0000256" key="2">
    <source>
        <dbReference type="ARBA" id="ARBA00004609"/>
    </source>
</evidence>
<dbReference type="RefSeq" id="XP_067077382.1">
    <property type="nucleotide sequence ID" value="XM_067221281.1"/>
</dbReference>
<proteinExistence type="predicted"/>
<evidence type="ECO:0000256" key="6">
    <source>
        <dbReference type="ARBA" id="ARBA00023136"/>
    </source>
</evidence>
<dbReference type="Pfam" id="PF13206">
    <property type="entry name" value="VSG_B"/>
    <property type="match status" value="1"/>
</dbReference>
<comment type="function">
    <text evidence="1">VSG forms a coat on the surface of the parasite. The trypanosome evades the immune response of the host by expressing a series of antigenically distinct VSGs from an estimated 1000 VSG genes.</text>
</comment>
<keyword evidence="5" id="KW-0732">Signal</keyword>
<keyword evidence="7" id="KW-0325">Glycoprotein</keyword>
<comment type="caution">
    <text evidence="13">The sequence shown here is derived from an EMBL/GenBank/DDBJ whole genome shotgun (WGS) entry which is preliminary data.</text>
</comment>
<dbReference type="Pfam" id="PF10659">
    <property type="entry name" value="Trypan_glycop_C"/>
    <property type="match status" value="1"/>
</dbReference>
<evidence type="ECO:0000256" key="10">
    <source>
        <dbReference type="SAM" id="MobiDB-lite"/>
    </source>
</evidence>
<dbReference type="GO" id="GO:0098552">
    <property type="term" value="C:side of membrane"/>
    <property type="evidence" value="ECO:0007669"/>
    <property type="project" value="UniProtKB-KW"/>
</dbReference>
<evidence type="ECO:0000256" key="5">
    <source>
        <dbReference type="ARBA" id="ARBA00022729"/>
    </source>
</evidence>
<accession>A0A1G4I2C0</accession>
<evidence type="ECO:0000313" key="13">
    <source>
        <dbReference type="EMBL" id="SCU65860.1"/>
    </source>
</evidence>
<evidence type="ECO:0000256" key="3">
    <source>
        <dbReference type="ARBA" id="ARBA00022475"/>
    </source>
</evidence>
<dbReference type="Proteomes" id="UP000195570">
    <property type="component" value="Unassembled WGS sequence"/>
</dbReference>
<sequence>MHHKVAASGPAAILSWLTKTIIYFAASLLTSRAANENAQEFHVFCSLYGLTARAEALAPKISKTEVTGIQADLEVLNLTAATDSWLHDKNGELKDKEGADKSKQREEWKAKVDLLDKTDEATGEKKYLRIRQPAIRDATAKAISRLVARANVQAKKYTDAANTEGSLINTVKAAIKAAVFGKDKTAFDNSMMPTNLAQHCASGGTATGPGNGIAYDFLCICAASNADGLPRCKHGASGAQLNDGEANTNGGARLTAILSACTPAKDAKALTASDVNQVITRFESRLGAQSGQLTNGVGTYMVGITHSTGHCTATDNQAMCINYKTQLTNNGPGIQWLNMLKDAADKLQQIEDTRQQAKHYINQMEDSQSQAWTIFDNAVNFKLQAETPTAQTKQFTGGDCNNHKTNATCTAKNKCKWEGTEETKGECKPKDEEGQSNTAGKGEGDKKDGEEKKEEKCTGKEQKECTGNCKWEDNKCKDSSILASKHFALSMVSAAFAALLF</sequence>
<name>A0A1G4I2C0_TRYEQ</name>
<feature type="region of interest" description="Disordered" evidence="10">
    <location>
        <begin position="422"/>
        <end position="474"/>
    </location>
</feature>
<feature type="domain" description="Trypanosome variant surface glycoprotein B-type N-terminal" evidence="12">
    <location>
        <begin position="32"/>
        <end position="365"/>
    </location>
</feature>
<keyword evidence="8" id="KW-0449">Lipoprotein</keyword>
<dbReference type="VEuPathDB" id="TriTrypDB:TEOVI_000023400"/>
<evidence type="ECO:0000256" key="4">
    <source>
        <dbReference type="ARBA" id="ARBA00022622"/>
    </source>
</evidence>
<feature type="domain" description="Trypanosome variant surface glycoprotein C-terminal" evidence="11">
    <location>
        <begin position="400"/>
        <end position="500"/>
    </location>
</feature>
<comment type="subcellular location">
    <subcellularLocation>
        <location evidence="2">Cell membrane</location>
        <topology evidence="2">Lipid-anchor</topology>
        <topology evidence="2">GPI-anchor</topology>
    </subcellularLocation>
</comment>
<evidence type="ECO:0000256" key="8">
    <source>
        <dbReference type="ARBA" id="ARBA00023288"/>
    </source>
</evidence>
<dbReference type="EMBL" id="CZPT02000443">
    <property type="protein sequence ID" value="SCU65860.1"/>
    <property type="molecule type" value="Genomic_DNA"/>
</dbReference>
<evidence type="ECO:0000259" key="11">
    <source>
        <dbReference type="Pfam" id="PF10659"/>
    </source>
</evidence>
<evidence type="ECO:0000256" key="7">
    <source>
        <dbReference type="ARBA" id="ARBA00023180"/>
    </source>
</evidence>
<evidence type="ECO:0000256" key="9">
    <source>
        <dbReference type="SAM" id="Coils"/>
    </source>
</evidence>
<keyword evidence="6" id="KW-0472">Membrane</keyword>
<keyword evidence="3" id="KW-1003">Cell membrane</keyword>
<feature type="compositionally biased region" description="Basic and acidic residues" evidence="10">
    <location>
        <begin position="422"/>
        <end position="433"/>
    </location>
</feature>
<keyword evidence="9" id="KW-0175">Coiled coil</keyword>
<dbReference type="InterPro" id="IPR019609">
    <property type="entry name" value="Variant_surf_glycoprt_trypan_C"/>
</dbReference>
<organism evidence="13 14">
    <name type="scientific">Trypanosoma equiperdum</name>
    <dbReference type="NCBI Taxonomy" id="5694"/>
    <lineage>
        <taxon>Eukaryota</taxon>
        <taxon>Discoba</taxon>
        <taxon>Euglenozoa</taxon>
        <taxon>Kinetoplastea</taxon>
        <taxon>Metakinetoplastina</taxon>
        <taxon>Trypanosomatida</taxon>
        <taxon>Trypanosomatidae</taxon>
        <taxon>Trypanosoma</taxon>
    </lineage>
</organism>
<feature type="compositionally biased region" description="Basic and acidic residues" evidence="10">
    <location>
        <begin position="442"/>
        <end position="474"/>
    </location>
</feature>
<evidence type="ECO:0000259" key="12">
    <source>
        <dbReference type="Pfam" id="PF13206"/>
    </source>
</evidence>
<evidence type="ECO:0000256" key="1">
    <source>
        <dbReference type="ARBA" id="ARBA00002523"/>
    </source>
</evidence>
<feature type="coiled-coil region" evidence="9">
    <location>
        <begin position="340"/>
        <end position="370"/>
    </location>
</feature>
<keyword evidence="14" id="KW-1185">Reference proteome</keyword>
<dbReference type="AlphaFoldDB" id="A0A1G4I2C0"/>
<dbReference type="GO" id="GO:0005886">
    <property type="term" value="C:plasma membrane"/>
    <property type="evidence" value="ECO:0007669"/>
    <property type="project" value="UniProtKB-SubCell"/>
</dbReference>
<protein>
    <submittedName>
        <fullName evidence="13">Variant surface glycoprotein (VSG), putative</fullName>
    </submittedName>
</protein>
<gene>
    <name evidence="13" type="ORF">TEOVI_000023400</name>
</gene>
<dbReference type="GeneID" id="92374174"/>
<evidence type="ECO:0000313" key="14">
    <source>
        <dbReference type="Proteomes" id="UP000195570"/>
    </source>
</evidence>
<reference evidence="13" key="1">
    <citation type="submission" date="2016-09" db="EMBL/GenBank/DDBJ databases">
        <authorList>
            <person name="Hebert L."/>
            <person name="Moumen B."/>
        </authorList>
    </citation>
    <scope>NUCLEOTIDE SEQUENCE [LARGE SCALE GENOMIC DNA]</scope>
    <source>
        <strain evidence="13">OVI</strain>
    </source>
</reference>
<dbReference type="InterPro" id="IPR025932">
    <property type="entry name" value="Trypano_VSG_B_N_dom"/>
</dbReference>